<dbReference type="AlphaFoldDB" id="A0A1M6NKT7"/>
<organism evidence="1 2">
    <name type="scientific">Aequorivita viscosa</name>
    <dbReference type="NCBI Taxonomy" id="797419"/>
    <lineage>
        <taxon>Bacteria</taxon>
        <taxon>Pseudomonadati</taxon>
        <taxon>Bacteroidota</taxon>
        <taxon>Flavobacteriia</taxon>
        <taxon>Flavobacteriales</taxon>
        <taxon>Flavobacteriaceae</taxon>
        <taxon>Aequorivita</taxon>
    </lineage>
</organism>
<dbReference type="Proteomes" id="UP000184172">
    <property type="component" value="Unassembled WGS sequence"/>
</dbReference>
<dbReference type="OrthoDB" id="1428746at2"/>
<protein>
    <submittedName>
        <fullName evidence="1">Uncharacterized protein</fullName>
    </submittedName>
</protein>
<gene>
    <name evidence="1" type="ORF">SAMN04487908_13512</name>
</gene>
<dbReference type="RefSeq" id="WP_073221736.1">
    <property type="nucleotide sequence ID" value="NZ_FNNS01000033.1"/>
</dbReference>
<dbReference type="EMBL" id="FQYV01000035">
    <property type="protein sequence ID" value="SHJ96331.1"/>
    <property type="molecule type" value="Genomic_DNA"/>
</dbReference>
<evidence type="ECO:0000313" key="2">
    <source>
        <dbReference type="Proteomes" id="UP000184172"/>
    </source>
</evidence>
<accession>A0A1M6NKT7</accession>
<evidence type="ECO:0000313" key="1">
    <source>
        <dbReference type="EMBL" id="SHJ96331.1"/>
    </source>
</evidence>
<reference evidence="2" key="1">
    <citation type="submission" date="2016-11" db="EMBL/GenBank/DDBJ databases">
        <authorList>
            <person name="Varghese N."/>
            <person name="Submissions S."/>
        </authorList>
    </citation>
    <scope>NUCLEOTIDE SEQUENCE [LARGE SCALE GENOMIC DNA]</scope>
    <source>
        <strain evidence="2">DSM 26349</strain>
    </source>
</reference>
<keyword evidence="2" id="KW-1185">Reference proteome</keyword>
<name>A0A1M6NKT7_9FLAO</name>
<proteinExistence type="predicted"/>
<sequence length="87" mass="10400">MKQNLIGNLHLKYNERQFLITDEELIKQLPEEQIESMSFNSNILSIMEIDEEHLVFTNFVLENAQDFDNMFFRLVLITYIKTDKASR</sequence>